<dbReference type="EMBL" id="BGZK01001015">
    <property type="protein sequence ID" value="GBP68552.1"/>
    <property type="molecule type" value="Genomic_DNA"/>
</dbReference>
<accession>A0A4C1Y166</accession>
<feature type="compositionally biased region" description="Polar residues" evidence="1">
    <location>
        <begin position="249"/>
        <end position="258"/>
    </location>
</feature>
<name>A0A4C1Y166_EUMVA</name>
<gene>
    <name evidence="2" type="ORF">EVAR_53970_1</name>
</gene>
<reference evidence="2 3" key="1">
    <citation type="journal article" date="2019" name="Commun. Biol.">
        <title>The bagworm genome reveals a unique fibroin gene that provides high tensile strength.</title>
        <authorList>
            <person name="Kono N."/>
            <person name="Nakamura H."/>
            <person name="Ohtoshi R."/>
            <person name="Tomita M."/>
            <person name="Numata K."/>
            <person name="Arakawa K."/>
        </authorList>
    </citation>
    <scope>NUCLEOTIDE SEQUENCE [LARGE SCALE GENOMIC DNA]</scope>
</reference>
<evidence type="ECO:0000313" key="2">
    <source>
        <dbReference type="EMBL" id="GBP68552.1"/>
    </source>
</evidence>
<evidence type="ECO:0000313" key="3">
    <source>
        <dbReference type="Proteomes" id="UP000299102"/>
    </source>
</evidence>
<organism evidence="2 3">
    <name type="scientific">Eumeta variegata</name>
    <name type="common">Bagworm moth</name>
    <name type="synonym">Eumeta japonica</name>
    <dbReference type="NCBI Taxonomy" id="151549"/>
    <lineage>
        <taxon>Eukaryota</taxon>
        <taxon>Metazoa</taxon>
        <taxon>Ecdysozoa</taxon>
        <taxon>Arthropoda</taxon>
        <taxon>Hexapoda</taxon>
        <taxon>Insecta</taxon>
        <taxon>Pterygota</taxon>
        <taxon>Neoptera</taxon>
        <taxon>Endopterygota</taxon>
        <taxon>Lepidoptera</taxon>
        <taxon>Glossata</taxon>
        <taxon>Ditrysia</taxon>
        <taxon>Tineoidea</taxon>
        <taxon>Psychidae</taxon>
        <taxon>Oiketicinae</taxon>
        <taxon>Eumeta</taxon>
    </lineage>
</organism>
<feature type="compositionally biased region" description="Low complexity" evidence="1">
    <location>
        <begin position="285"/>
        <end position="303"/>
    </location>
</feature>
<dbReference type="AlphaFoldDB" id="A0A4C1Y166"/>
<dbReference type="Proteomes" id="UP000299102">
    <property type="component" value="Unassembled WGS sequence"/>
</dbReference>
<dbReference type="OrthoDB" id="6283463at2759"/>
<sequence length="508" mass="55286">MDPHLDDPLNLDSAIGVDFGHAEDVVVTEADILGTGHDEGDINMSTDVEFEHTEEQSMLMETEGEEIIDLMSEQFMLASDSNYVHDDQMTGIMTINSNSEQQNILIKPGAMNVQFVPQTSMSSVDFGQDIQVIQPQIITVQNNQQQTNKKNTVQQLATIMPKPVTVNAQDILKQKTVITSKSHPVTKPLAIAPKPMTLIKPNMMGTVMKKMSVSNIQPAPKPGSMIAQIGKQLVVLPPGSARKLKLVQSDDSNQLQHLNNDEKARGRRQSPTPSAATSRHGGNLESVGSNQSSSETVSSESQSAVLTKINPVESQLAGSTRLVTVHHKSVPVSSNTGLTTSLPKRHGNEIVRIVKNKEQLSFMKSPTHKSLPAPTSGYYLFTGNLQVVVSGTQRTQLHPINVPGKGIQYIRLVTNPTNAVTKPLMTTKNQSVINVQPKTIIMSDGKGFGHQCPRRSLQVPSQRSDILPEQTSRDSFTKIGHSSRTNFQGPVDSGLCPRRMCSTVNSSA</sequence>
<protein>
    <submittedName>
        <fullName evidence="2">Uncharacterized protein</fullName>
    </submittedName>
</protein>
<keyword evidence="3" id="KW-1185">Reference proteome</keyword>
<feature type="region of interest" description="Disordered" evidence="1">
    <location>
        <begin position="246"/>
        <end position="305"/>
    </location>
</feature>
<evidence type="ECO:0000256" key="1">
    <source>
        <dbReference type="SAM" id="MobiDB-lite"/>
    </source>
</evidence>
<comment type="caution">
    <text evidence="2">The sequence shown here is derived from an EMBL/GenBank/DDBJ whole genome shotgun (WGS) entry which is preliminary data.</text>
</comment>
<proteinExistence type="predicted"/>